<feature type="transmembrane region" description="Helical" evidence="10">
    <location>
        <begin position="125"/>
        <end position="147"/>
    </location>
</feature>
<evidence type="ECO:0000256" key="10">
    <source>
        <dbReference type="SAM" id="Phobius"/>
    </source>
</evidence>
<dbReference type="PRINTS" id="PR00237">
    <property type="entry name" value="GPCRRHODOPSN"/>
</dbReference>
<evidence type="ECO:0000256" key="3">
    <source>
        <dbReference type="ARBA" id="ARBA00022692"/>
    </source>
</evidence>
<feature type="region of interest" description="Disordered" evidence="9">
    <location>
        <begin position="1"/>
        <end position="20"/>
    </location>
</feature>
<dbReference type="Proteomes" id="UP001159427">
    <property type="component" value="Unassembled WGS sequence"/>
</dbReference>
<keyword evidence="6 10" id="KW-0472">Membrane</keyword>
<dbReference type="Gene3D" id="1.20.1070.10">
    <property type="entry name" value="Rhodopsin 7-helix transmembrane proteins"/>
    <property type="match status" value="2"/>
</dbReference>
<feature type="transmembrane region" description="Helical" evidence="10">
    <location>
        <begin position="325"/>
        <end position="346"/>
    </location>
</feature>
<feature type="transmembrane region" description="Helical" evidence="10">
    <location>
        <begin position="436"/>
        <end position="460"/>
    </location>
</feature>
<proteinExistence type="predicted"/>
<evidence type="ECO:0000256" key="2">
    <source>
        <dbReference type="ARBA" id="ARBA00022475"/>
    </source>
</evidence>
<evidence type="ECO:0000313" key="12">
    <source>
        <dbReference type="EMBL" id="CAH3021207.1"/>
    </source>
</evidence>
<evidence type="ECO:0000256" key="4">
    <source>
        <dbReference type="ARBA" id="ARBA00022989"/>
    </source>
</evidence>
<comment type="caution">
    <text evidence="12">The sequence shown here is derived from an EMBL/GenBank/DDBJ whole genome shotgun (WGS) entry which is preliminary data.</text>
</comment>
<keyword evidence="5" id="KW-0297">G-protein coupled receptor</keyword>
<accession>A0ABN8LZD3</accession>
<sequence length="623" mass="69944">MKDTQEDNQTSNQEVQSDSGSDDEQIVLAVIGVAVLISNGLVCTLFCRYRTLRTITNTFIVSLAISDLMVAAVFLPTYLARLAASPYIIAYILFAYLFNFCGVTWDRYQAVLNPLTYRSKVTRTIVYKILALVWIMPLLLAIIPIFWEYQEDIKSSAERIYQGILVTIVTICSLLICWAYGRIFRATRRQMKKMIEMSETNSRVENSAKKQLRGSKRLSANISKEVKVAKVFALVGGTFGVCWLPLIIINVFGALGFPELIPGTFLQISLYSLVGNALADPSQKHHFLFTFSRETSFLIKMADLSDGALALGSRSKFTTAVEGGLILLINFVALFGNLLICCVIYIKPRCHTTTNTFILALSAANGFIASFIMPFTSASLITGKWQFGKTLCDIQGFTFLALTWIYLLTLILAVSSHLFQITRLPLYNKWFSVDRAYGMIMVIWVIVIIIPICFEAAGASTYRFYPDAALCSLALNKGDYSLGTSFAVITLALCKALTVLSLLTWCKIKRRINVSVHASGHVQEGREILLRIFAEKRKTNRVLLYLTTAVLLFWFPTVVIRILSFSITLPRQIHLASTFFWISVPVLHPIIYGALQRPFSREILRAMPRVKHGENKVHAEHTV</sequence>
<dbReference type="CDD" id="cd00637">
    <property type="entry name" value="7tm_classA_rhodopsin-like"/>
    <property type="match status" value="1"/>
</dbReference>
<feature type="domain" description="G-protein coupled receptors family 1 profile" evidence="11">
    <location>
        <begin position="336"/>
        <end position="592"/>
    </location>
</feature>
<dbReference type="PANTHER" id="PTHR24247:SF262">
    <property type="entry name" value="G_PROTEIN_RECEP_F1_2 DOMAIN-CONTAINING PROTEIN"/>
    <property type="match status" value="1"/>
</dbReference>
<comment type="subcellular location">
    <subcellularLocation>
        <location evidence="1">Cell membrane</location>
        <topology evidence="1">Multi-pass membrane protein</topology>
    </subcellularLocation>
</comment>
<keyword evidence="8" id="KW-0807">Transducer</keyword>
<feature type="transmembrane region" description="Helical" evidence="10">
    <location>
        <begin position="394"/>
        <end position="415"/>
    </location>
</feature>
<dbReference type="PROSITE" id="PS50262">
    <property type="entry name" value="G_PROTEIN_RECEP_F1_2"/>
    <property type="match status" value="2"/>
</dbReference>
<organism evidence="12 13">
    <name type="scientific">Porites evermanni</name>
    <dbReference type="NCBI Taxonomy" id="104178"/>
    <lineage>
        <taxon>Eukaryota</taxon>
        <taxon>Metazoa</taxon>
        <taxon>Cnidaria</taxon>
        <taxon>Anthozoa</taxon>
        <taxon>Hexacorallia</taxon>
        <taxon>Scleractinia</taxon>
        <taxon>Fungiina</taxon>
        <taxon>Poritidae</taxon>
        <taxon>Porites</taxon>
    </lineage>
</organism>
<evidence type="ECO:0000256" key="1">
    <source>
        <dbReference type="ARBA" id="ARBA00004651"/>
    </source>
</evidence>
<evidence type="ECO:0000256" key="5">
    <source>
        <dbReference type="ARBA" id="ARBA00023040"/>
    </source>
</evidence>
<evidence type="ECO:0000259" key="11">
    <source>
        <dbReference type="PROSITE" id="PS50262"/>
    </source>
</evidence>
<evidence type="ECO:0000256" key="9">
    <source>
        <dbReference type="SAM" id="MobiDB-lite"/>
    </source>
</evidence>
<dbReference type="InterPro" id="IPR000276">
    <property type="entry name" value="GPCR_Rhodpsn"/>
</dbReference>
<keyword evidence="2" id="KW-1003">Cell membrane</keyword>
<dbReference type="InterPro" id="IPR017452">
    <property type="entry name" value="GPCR_Rhodpsn_7TM"/>
</dbReference>
<dbReference type="Pfam" id="PF00001">
    <property type="entry name" value="7tm_1"/>
    <property type="match status" value="2"/>
</dbReference>
<protein>
    <recommendedName>
        <fullName evidence="11">G-protein coupled receptors family 1 profile domain-containing protein</fullName>
    </recommendedName>
</protein>
<evidence type="ECO:0000256" key="7">
    <source>
        <dbReference type="ARBA" id="ARBA00023170"/>
    </source>
</evidence>
<feature type="compositionally biased region" description="Polar residues" evidence="9">
    <location>
        <begin position="7"/>
        <end position="19"/>
    </location>
</feature>
<feature type="transmembrane region" description="Helical" evidence="10">
    <location>
        <begin position="59"/>
        <end position="79"/>
    </location>
</feature>
<dbReference type="EMBL" id="CALNXI010000173">
    <property type="protein sequence ID" value="CAH3021207.1"/>
    <property type="molecule type" value="Genomic_DNA"/>
</dbReference>
<feature type="transmembrane region" description="Helical" evidence="10">
    <location>
        <begin position="480"/>
        <end position="503"/>
    </location>
</feature>
<dbReference type="PANTHER" id="PTHR24247">
    <property type="entry name" value="5-HYDROXYTRYPTAMINE RECEPTOR"/>
    <property type="match status" value="1"/>
</dbReference>
<dbReference type="SUPFAM" id="SSF81321">
    <property type="entry name" value="Family A G protein-coupled receptor-like"/>
    <property type="match status" value="2"/>
</dbReference>
<feature type="transmembrane region" description="Helical" evidence="10">
    <location>
        <begin position="231"/>
        <end position="257"/>
    </location>
</feature>
<keyword evidence="7" id="KW-0675">Receptor</keyword>
<feature type="transmembrane region" description="Helical" evidence="10">
    <location>
        <begin position="573"/>
        <end position="595"/>
    </location>
</feature>
<keyword evidence="3 10" id="KW-0812">Transmembrane</keyword>
<evidence type="ECO:0000256" key="8">
    <source>
        <dbReference type="ARBA" id="ARBA00023224"/>
    </source>
</evidence>
<feature type="transmembrane region" description="Helical" evidence="10">
    <location>
        <begin position="85"/>
        <end position="105"/>
    </location>
</feature>
<feature type="transmembrane region" description="Helical" evidence="10">
    <location>
        <begin position="26"/>
        <end position="47"/>
    </location>
</feature>
<gene>
    <name evidence="12" type="ORF">PEVE_00010368</name>
</gene>
<feature type="transmembrane region" description="Helical" evidence="10">
    <location>
        <begin position="159"/>
        <end position="184"/>
    </location>
</feature>
<evidence type="ECO:0000256" key="6">
    <source>
        <dbReference type="ARBA" id="ARBA00023136"/>
    </source>
</evidence>
<feature type="domain" description="G-protein coupled receptors family 1 profile" evidence="11">
    <location>
        <begin position="38"/>
        <end position="284"/>
    </location>
</feature>
<keyword evidence="4 10" id="KW-1133">Transmembrane helix</keyword>
<evidence type="ECO:0000313" key="13">
    <source>
        <dbReference type="Proteomes" id="UP001159427"/>
    </source>
</evidence>
<feature type="transmembrane region" description="Helical" evidence="10">
    <location>
        <begin position="542"/>
        <end position="567"/>
    </location>
</feature>
<reference evidence="12 13" key="1">
    <citation type="submission" date="2022-05" db="EMBL/GenBank/DDBJ databases">
        <authorList>
            <consortium name="Genoscope - CEA"/>
            <person name="William W."/>
        </authorList>
    </citation>
    <scope>NUCLEOTIDE SEQUENCE [LARGE SCALE GENOMIC DNA]</scope>
</reference>
<feature type="transmembrane region" description="Helical" evidence="10">
    <location>
        <begin position="358"/>
        <end position="382"/>
    </location>
</feature>
<keyword evidence="13" id="KW-1185">Reference proteome</keyword>
<name>A0ABN8LZD3_9CNID</name>